<keyword evidence="1" id="KW-1133">Transmembrane helix</keyword>
<dbReference type="InterPro" id="IPR053150">
    <property type="entry name" value="Teicoplanin_resist-assoc"/>
</dbReference>
<protein>
    <recommendedName>
        <fullName evidence="2">VanZ-like domain-containing protein</fullName>
    </recommendedName>
</protein>
<dbReference type="STRING" id="1702221.AALO17_14260"/>
<feature type="domain" description="VanZ-like" evidence="2">
    <location>
        <begin position="46"/>
        <end position="154"/>
    </location>
</feature>
<dbReference type="AlphaFoldDB" id="A0A140DV83"/>
<dbReference type="Proteomes" id="UP000069771">
    <property type="component" value="Chromosome"/>
</dbReference>
<evidence type="ECO:0000256" key="1">
    <source>
        <dbReference type="SAM" id="Phobius"/>
    </source>
</evidence>
<dbReference type="InterPro" id="IPR006976">
    <property type="entry name" value="VanZ-like"/>
</dbReference>
<organism evidence="3 4">
    <name type="scientific">Faecalibaculum rodentium</name>
    <dbReference type="NCBI Taxonomy" id="1702221"/>
    <lineage>
        <taxon>Bacteria</taxon>
        <taxon>Bacillati</taxon>
        <taxon>Bacillota</taxon>
        <taxon>Erysipelotrichia</taxon>
        <taxon>Erysipelotrichales</taxon>
        <taxon>Erysipelotrichaceae</taxon>
        <taxon>Faecalibaculum</taxon>
    </lineage>
</organism>
<keyword evidence="1" id="KW-0812">Transmembrane</keyword>
<dbReference type="RefSeq" id="WP_067557093.1">
    <property type="nucleotide sequence ID" value="NZ_CAMTBT010000084.1"/>
</dbReference>
<sequence length="205" mass="22869">MVINMLFPAFLGFLIFAPFLALVFNCLKGAGHPASRLHTAGVFLFMYYLFGLWWMTGIGPLQPFMPRLVLVPFADMLQGPVDTALNVVLFVPLGFFLPWLWRTFDGLKQTALTGFLLSLGIELLQVFGLGITDINDLITNTLGTILGYGLFCLVQHLMKPATRKKWQMGSLAGVPSVILLILSSLFVMMCLQRPFLRFVLFLAGF</sequence>
<dbReference type="KEGG" id="fro:AALO17_14260"/>
<feature type="transmembrane region" description="Helical" evidence="1">
    <location>
        <begin position="6"/>
        <end position="27"/>
    </location>
</feature>
<dbReference type="GeneID" id="78478130"/>
<dbReference type="PANTHER" id="PTHR36834">
    <property type="entry name" value="MEMBRANE PROTEIN-RELATED"/>
    <property type="match status" value="1"/>
</dbReference>
<feature type="transmembrane region" description="Helical" evidence="1">
    <location>
        <begin position="39"/>
        <end position="61"/>
    </location>
</feature>
<dbReference type="Pfam" id="PF04892">
    <property type="entry name" value="VanZ"/>
    <property type="match status" value="1"/>
</dbReference>
<proteinExistence type="predicted"/>
<evidence type="ECO:0000313" key="3">
    <source>
        <dbReference type="EMBL" id="AMK54560.1"/>
    </source>
</evidence>
<gene>
    <name evidence="3" type="ORF">AALO17_14260</name>
</gene>
<evidence type="ECO:0000313" key="4">
    <source>
        <dbReference type="Proteomes" id="UP000069771"/>
    </source>
</evidence>
<accession>A0A140DV83</accession>
<feature type="transmembrane region" description="Helical" evidence="1">
    <location>
        <begin position="81"/>
        <end position="100"/>
    </location>
</feature>
<dbReference type="PANTHER" id="PTHR36834:SF2">
    <property type="entry name" value="MEMBRANE PROTEIN"/>
    <property type="match status" value="1"/>
</dbReference>
<feature type="transmembrane region" description="Helical" evidence="1">
    <location>
        <begin position="112"/>
        <end position="131"/>
    </location>
</feature>
<reference evidence="3 4" key="1">
    <citation type="journal article" date="2016" name="Gut Pathog.">
        <title>Whole genome sequencing of "Faecalibaculum rodentium" ALO17, isolated from C57BL/6J laboratory mouse feces.</title>
        <authorList>
            <person name="Lim S."/>
            <person name="Chang D.H."/>
            <person name="Ahn S."/>
            <person name="Kim B.C."/>
        </authorList>
    </citation>
    <scope>NUCLEOTIDE SEQUENCE [LARGE SCALE GENOMIC DNA]</scope>
    <source>
        <strain evidence="3 4">Alo17</strain>
    </source>
</reference>
<dbReference type="EMBL" id="CP011391">
    <property type="protein sequence ID" value="AMK54560.1"/>
    <property type="molecule type" value="Genomic_DNA"/>
</dbReference>
<feature type="transmembrane region" description="Helical" evidence="1">
    <location>
        <begin position="137"/>
        <end position="158"/>
    </location>
</feature>
<keyword evidence="4" id="KW-1185">Reference proteome</keyword>
<feature type="transmembrane region" description="Helical" evidence="1">
    <location>
        <begin position="170"/>
        <end position="195"/>
    </location>
</feature>
<keyword evidence="1" id="KW-0472">Membrane</keyword>
<dbReference type="OrthoDB" id="4822551at2"/>
<evidence type="ECO:0000259" key="2">
    <source>
        <dbReference type="Pfam" id="PF04892"/>
    </source>
</evidence>
<name>A0A140DV83_9FIRM</name>